<keyword evidence="2" id="KW-0813">Transport</keyword>
<evidence type="ECO:0000256" key="15">
    <source>
        <dbReference type="ARBA" id="ARBA00047825"/>
    </source>
</evidence>
<feature type="domain" description="SLC12A transporter C-terminal" evidence="19">
    <location>
        <begin position="641"/>
        <end position="724"/>
    </location>
</feature>
<evidence type="ECO:0000313" key="23">
    <source>
        <dbReference type="RefSeq" id="XP_065676164.1"/>
    </source>
</evidence>
<name>A0ABM4DNK3_HYDVU</name>
<feature type="domain" description="Amino acid permease/ SLC12A" evidence="18">
    <location>
        <begin position="2"/>
        <end position="147"/>
    </location>
</feature>
<keyword evidence="9 17" id="KW-1133">Transmembrane helix</keyword>
<feature type="transmembrane region" description="Helical" evidence="17">
    <location>
        <begin position="228"/>
        <end position="248"/>
    </location>
</feature>
<dbReference type="PRINTS" id="PR01081">
    <property type="entry name" value="KCLTRNSPORT"/>
</dbReference>
<evidence type="ECO:0000256" key="16">
    <source>
        <dbReference type="SAM" id="MobiDB-lite"/>
    </source>
</evidence>
<dbReference type="Pfam" id="PF03522">
    <property type="entry name" value="SLC12"/>
    <property type="match status" value="3"/>
</dbReference>
<dbReference type="GeneID" id="136072050"/>
<keyword evidence="11 17" id="KW-0472">Membrane</keyword>
<evidence type="ECO:0000256" key="8">
    <source>
        <dbReference type="ARBA" id="ARBA00022958"/>
    </source>
</evidence>
<evidence type="ECO:0000256" key="9">
    <source>
        <dbReference type="ARBA" id="ARBA00022989"/>
    </source>
</evidence>
<accession>A0ABM4DNK3</accession>
<evidence type="ECO:0000259" key="18">
    <source>
        <dbReference type="Pfam" id="PF00324"/>
    </source>
</evidence>
<evidence type="ECO:0000256" key="10">
    <source>
        <dbReference type="ARBA" id="ARBA00023065"/>
    </source>
</evidence>
<evidence type="ECO:0000256" key="7">
    <source>
        <dbReference type="ARBA" id="ARBA00022847"/>
    </source>
</evidence>
<keyword evidence="5" id="KW-0597">Phosphoprotein</keyword>
<evidence type="ECO:0000256" key="4">
    <source>
        <dbReference type="ARBA" id="ARBA00022538"/>
    </source>
</evidence>
<keyword evidence="12" id="KW-0325">Glycoprotein</keyword>
<keyword evidence="13" id="KW-0868">Chloride</keyword>
<evidence type="ECO:0000256" key="14">
    <source>
        <dbReference type="ARBA" id="ARBA00046331"/>
    </source>
</evidence>
<dbReference type="InterPro" id="IPR000076">
    <property type="entry name" value="KCL_cotranspt"/>
</dbReference>
<evidence type="ECO:0000313" key="21">
    <source>
        <dbReference type="RefSeq" id="XP_065676162.1"/>
    </source>
</evidence>
<dbReference type="Proteomes" id="UP001652625">
    <property type="component" value="Chromosome 15"/>
</dbReference>
<evidence type="ECO:0000259" key="19">
    <source>
        <dbReference type="Pfam" id="PF03522"/>
    </source>
</evidence>
<comment type="subcellular location">
    <subcellularLocation>
        <location evidence="1">Cell membrane</location>
        <topology evidence="1">Multi-pass membrane protein</topology>
    </subcellularLocation>
</comment>
<dbReference type="RefSeq" id="XP_065676162.1">
    <property type="nucleotide sequence ID" value="XM_065820090.1"/>
</dbReference>
<feature type="region of interest" description="Disordered" evidence="16">
    <location>
        <begin position="770"/>
        <end position="837"/>
    </location>
</feature>
<dbReference type="PANTHER" id="PTHR11827">
    <property type="entry name" value="SOLUTE CARRIER FAMILY 12, CATION COTRANSPORTERS"/>
    <property type="match status" value="1"/>
</dbReference>
<comment type="catalytic activity">
    <reaction evidence="15">
        <text>K(+)(in) + chloride(in) = K(+)(out) + chloride(out)</text>
        <dbReference type="Rhea" id="RHEA:72427"/>
        <dbReference type="ChEBI" id="CHEBI:17996"/>
        <dbReference type="ChEBI" id="CHEBI:29103"/>
    </reaction>
</comment>
<comment type="similarity">
    <text evidence="14">Belongs to the SLC12A transporter family. K/Cl co-transporter subfamily.</text>
</comment>
<dbReference type="RefSeq" id="XP_065676164.1">
    <property type="nucleotide sequence ID" value="XM_065820092.1"/>
</dbReference>
<dbReference type="PANTHER" id="PTHR11827:SF73">
    <property type="entry name" value="KAZACHOC, ISOFORM G"/>
    <property type="match status" value="1"/>
</dbReference>
<feature type="transmembrane region" description="Helical" evidence="17">
    <location>
        <begin position="268"/>
        <end position="289"/>
    </location>
</feature>
<feature type="domain" description="SLC12A transporter C-terminal" evidence="19">
    <location>
        <begin position="526"/>
        <end position="628"/>
    </location>
</feature>
<keyword evidence="3" id="KW-1003">Cell membrane</keyword>
<evidence type="ECO:0000256" key="5">
    <source>
        <dbReference type="ARBA" id="ARBA00022553"/>
    </source>
</evidence>
<evidence type="ECO:0000256" key="13">
    <source>
        <dbReference type="ARBA" id="ARBA00023214"/>
    </source>
</evidence>
<feature type="transmembrane region" description="Helical" evidence="17">
    <location>
        <begin position="37"/>
        <end position="64"/>
    </location>
</feature>
<dbReference type="InterPro" id="IPR004841">
    <property type="entry name" value="AA-permease/SLC12A_dom"/>
</dbReference>
<organism evidence="20 23">
    <name type="scientific">Hydra vulgaris</name>
    <name type="common">Hydra</name>
    <name type="synonym">Hydra attenuata</name>
    <dbReference type="NCBI Taxonomy" id="6087"/>
    <lineage>
        <taxon>Eukaryota</taxon>
        <taxon>Metazoa</taxon>
        <taxon>Cnidaria</taxon>
        <taxon>Hydrozoa</taxon>
        <taxon>Hydroidolina</taxon>
        <taxon>Anthoathecata</taxon>
        <taxon>Aplanulata</taxon>
        <taxon>Hydridae</taxon>
        <taxon>Hydra</taxon>
    </lineage>
</organism>
<evidence type="ECO:0000256" key="12">
    <source>
        <dbReference type="ARBA" id="ARBA00023180"/>
    </source>
</evidence>
<dbReference type="InterPro" id="IPR004842">
    <property type="entry name" value="SLC12A_fam"/>
</dbReference>
<keyword evidence="20" id="KW-1185">Reference proteome</keyword>
<reference evidence="21 22" key="1">
    <citation type="submission" date="2025-05" db="UniProtKB">
        <authorList>
            <consortium name="RefSeq"/>
        </authorList>
    </citation>
    <scope>IDENTIFICATION</scope>
</reference>
<proteinExistence type="inferred from homology"/>
<evidence type="ECO:0000313" key="20">
    <source>
        <dbReference type="Proteomes" id="UP001652625"/>
    </source>
</evidence>
<keyword evidence="7" id="KW-0769">Symport</keyword>
<keyword evidence="10" id="KW-0406">Ion transport</keyword>
<evidence type="ECO:0000256" key="11">
    <source>
        <dbReference type="ARBA" id="ARBA00023136"/>
    </source>
</evidence>
<evidence type="ECO:0000256" key="2">
    <source>
        <dbReference type="ARBA" id="ARBA00022448"/>
    </source>
</evidence>
<sequence>MLTSISMSAIATNGVVPAGGSYFMISRSLGPEFGGAVGILFYLGTSFASAMYILGAVEILLTYITPQISLFDDGQSTGGVQSTAMLNNMRVYGTALVVLLGGLVFIGVKYVNKCAFLFLACVLLSILAIFIGFFTIHARKSPSVCYLGDHLLSKSSYKVCSKNDSLLLSIYQKTVPSYLFYNLSNTQVVEAMPGISSIFNEQLWSNYRKAGQVKQGVTGFPGEVVADITTSFTILLAIFFPSVTGIMAGSNRSGNLKNAQASIPKGTIAAVLTTSSIYLSSVLLLAATIKGDVLRDKFGESIGGSFVVSALGWPNKWMILIGSLLSTVGAGLQSLTGAPRLLQAIANDDIIVFLRIFSHVSKDGEPKRALILTLFICEIGVLIASFDSVAPIITMFFLMCYGFINFACTLQSILRLPNWRPRYRYYHWSLSLAGVLLCLFLMFVSSWYYALVAAIIAALLYKYIEYRGAVKEWGDGFSGLALSAARFSLLRLESYSPHTKNWRPQVLVLCPIEEKPNCLNSECKKVISLASQLKAGKGLTIVSTVIQQEFLDGVLKHDELEEDLKKVMKEERIKGFSSVVSMPNIKDALSQIVQTAGLGGLTPNTVLIAWPNNWKENANWCSFINTVRVVAQKKKALLVVKNPIIFPERSTREKGYIDIWWIVHDGGLMLLITFLLVHHKVWKKCSVRLFTIAQISDNSLQIKKDLVDLLYNLRLTAEIEVIEMEDSDISAYTYERTLKAEQRRELMNKMNLSRRANKLQAQMILDNSHVSKSHEVSSLDNSHISKSHEVSSLDNSHISKSHEVSSLDNSHISKSHEVSSLDNSHISKSHEVSSDESCTKNAEMLKFELDNLSTKTPQKPNESNVRRMDTAIKLNKLVVEKSQNARLVLINLPLPSADTKQDMYMEFIEVLTEGIGRVLLVRGSGDEVVTIYS</sequence>
<feature type="transmembrane region" description="Helical" evidence="17">
    <location>
        <begin position="317"/>
        <end position="335"/>
    </location>
</feature>
<feature type="transmembrane region" description="Helical" evidence="17">
    <location>
        <begin position="91"/>
        <end position="108"/>
    </location>
</feature>
<evidence type="ECO:0000313" key="22">
    <source>
        <dbReference type="RefSeq" id="XP_065676163.1"/>
    </source>
</evidence>
<feature type="transmembrane region" description="Helical" evidence="17">
    <location>
        <begin position="115"/>
        <end position="136"/>
    </location>
</feature>
<dbReference type="Pfam" id="PF00324">
    <property type="entry name" value="AA_permease"/>
    <property type="match status" value="2"/>
</dbReference>
<keyword evidence="4" id="KW-0633">Potassium transport</keyword>
<dbReference type="InterPro" id="IPR018491">
    <property type="entry name" value="SLC12_C"/>
</dbReference>
<dbReference type="RefSeq" id="XP_065676163.1">
    <property type="nucleotide sequence ID" value="XM_065820091.1"/>
</dbReference>
<keyword evidence="6 17" id="KW-0812">Transmembrane</keyword>
<feature type="transmembrane region" description="Helical" evidence="17">
    <location>
        <begin position="6"/>
        <end position="25"/>
    </location>
</feature>
<evidence type="ECO:0000256" key="6">
    <source>
        <dbReference type="ARBA" id="ARBA00022692"/>
    </source>
</evidence>
<feature type="transmembrane region" description="Helical" evidence="17">
    <location>
        <begin position="369"/>
        <end position="386"/>
    </location>
</feature>
<protein>
    <submittedName>
        <fullName evidence="21 22">Solute carrier family 12 member 6-like</fullName>
    </submittedName>
</protein>
<feature type="domain" description="Amino acid permease/ SLC12A" evidence="18">
    <location>
        <begin position="208"/>
        <end position="507"/>
    </location>
</feature>
<keyword evidence="8" id="KW-0630">Potassium</keyword>
<evidence type="ECO:0000256" key="17">
    <source>
        <dbReference type="SAM" id="Phobius"/>
    </source>
</evidence>
<gene>
    <name evidence="21 22 23" type="primary">LOC136072050</name>
</gene>
<dbReference type="Gene3D" id="1.20.1740.10">
    <property type="entry name" value="Amino acid/polyamine transporter I"/>
    <property type="match status" value="1"/>
</dbReference>
<evidence type="ECO:0000256" key="3">
    <source>
        <dbReference type="ARBA" id="ARBA00022475"/>
    </source>
</evidence>
<feature type="transmembrane region" description="Helical" evidence="17">
    <location>
        <begin position="392"/>
        <end position="413"/>
    </location>
</feature>
<feature type="domain" description="SLC12A transporter C-terminal" evidence="19">
    <location>
        <begin position="866"/>
        <end position="933"/>
    </location>
</feature>
<evidence type="ECO:0000256" key="1">
    <source>
        <dbReference type="ARBA" id="ARBA00004651"/>
    </source>
</evidence>